<comment type="caution">
    <text evidence="1">The sequence shown here is derived from an EMBL/GenBank/DDBJ whole genome shotgun (WGS) entry which is preliminary data.</text>
</comment>
<evidence type="ECO:0000313" key="1">
    <source>
        <dbReference type="EMBL" id="KKL88728.1"/>
    </source>
</evidence>
<name>A0A0F9FRA6_9ZZZZ</name>
<dbReference type="AlphaFoldDB" id="A0A0F9FRA6"/>
<reference evidence="1" key="1">
    <citation type="journal article" date="2015" name="Nature">
        <title>Complex archaea that bridge the gap between prokaryotes and eukaryotes.</title>
        <authorList>
            <person name="Spang A."/>
            <person name="Saw J.H."/>
            <person name="Jorgensen S.L."/>
            <person name="Zaremba-Niedzwiedzka K."/>
            <person name="Martijn J."/>
            <person name="Lind A.E."/>
            <person name="van Eijk R."/>
            <person name="Schleper C."/>
            <person name="Guy L."/>
            <person name="Ettema T.J."/>
        </authorList>
    </citation>
    <scope>NUCLEOTIDE SEQUENCE</scope>
</reference>
<organism evidence="1">
    <name type="scientific">marine sediment metagenome</name>
    <dbReference type="NCBI Taxonomy" id="412755"/>
    <lineage>
        <taxon>unclassified sequences</taxon>
        <taxon>metagenomes</taxon>
        <taxon>ecological metagenomes</taxon>
    </lineage>
</organism>
<feature type="non-terminal residue" evidence="1">
    <location>
        <position position="32"/>
    </location>
</feature>
<accession>A0A0F9FRA6</accession>
<protein>
    <submittedName>
        <fullName evidence="1">Uncharacterized protein</fullName>
    </submittedName>
</protein>
<sequence>MFYREAGDFSTTYAEDQQTFPIKFDRYRYYVV</sequence>
<gene>
    <name evidence="1" type="ORF">LCGC14_1921830</name>
</gene>
<proteinExistence type="predicted"/>
<dbReference type="EMBL" id="LAZR01020479">
    <property type="protein sequence ID" value="KKL88728.1"/>
    <property type="molecule type" value="Genomic_DNA"/>
</dbReference>